<sequence>IVGNLQPIPRDLGHKVGDTRDESTRHVFGLQRTLRKPLKHGANMQTPHTEQRQESIPQPWRPEANMLTTNNFDNAISCLRFAASCCYSTVLSV</sequence>
<keyword evidence="3" id="KW-1185">Reference proteome</keyword>
<feature type="region of interest" description="Disordered" evidence="1">
    <location>
        <begin position="1"/>
        <end position="59"/>
    </location>
</feature>
<organism evidence="2 3">
    <name type="scientific">Hemibagrus guttatus</name>
    <dbReference type="NCBI Taxonomy" id="175788"/>
    <lineage>
        <taxon>Eukaryota</taxon>
        <taxon>Metazoa</taxon>
        <taxon>Chordata</taxon>
        <taxon>Craniata</taxon>
        <taxon>Vertebrata</taxon>
        <taxon>Euteleostomi</taxon>
        <taxon>Actinopterygii</taxon>
        <taxon>Neopterygii</taxon>
        <taxon>Teleostei</taxon>
        <taxon>Ostariophysi</taxon>
        <taxon>Siluriformes</taxon>
        <taxon>Bagridae</taxon>
        <taxon>Hemibagrus</taxon>
    </lineage>
</organism>
<gene>
    <name evidence="2" type="ORF">QTP70_020462</name>
</gene>
<feature type="compositionally biased region" description="Basic and acidic residues" evidence="1">
    <location>
        <begin position="11"/>
        <end position="25"/>
    </location>
</feature>
<evidence type="ECO:0000313" key="2">
    <source>
        <dbReference type="EMBL" id="KAK3521952.1"/>
    </source>
</evidence>
<evidence type="ECO:0000313" key="3">
    <source>
        <dbReference type="Proteomes" id="UP001274896"/>
    </source>
</evidence>
<feature type="non-terminal residue" evidence="2">
    <location>
        <position position="93"/>
    </location>
</feature>
<evidence type="ECO:0000256" key="1">
    <source>
        <dbReference type="SAM" id="MobiDB-lite"/>
    </source>
</evidence>
<reference evidence="2" key="1">
    <citation type="submission" date="2023-06" db="EMBL/GenBank/DDBJ databases">
        <title>Male Hemibagrus guttatus genome.</title>
        <authorList>
            <person name="Bian C."/>
        </authorList>
    </citation>
    <scope>NUCLEOTIDE SEQUENCE</scope>
    <source>
        <strain evidence="2">Male_cb2023</strain>
        <tissue evidence="2">Muscle</tissue>
    </source>
</reference>
<comment type="caution">
    <text evidence="2">The sequence shown here is derived from an EMBL/GenBank/DDBJ whole genome shotgun (WGS) entry which is preliminary data.</text>
</comment>
<name>A0AAE0QJ82_9TELE</name>
<dbReference type="EMBL" id="JAUCMX010000015">
    <property type="protein sequence ID" value="KAK3521952.1"/>
    <property type="molecule type" value="Genomic_DNA"/>
</dbReference>
<protein>
    <submittedName>
        <fullName evidence="2">Uncharacterized protein</fullName>
    </submittedName>
</protein>
<proteinExistence type="predicted"/>
<accession>A0AAE0QJ82</accession>
<dbReference type="Proteomes" id="UP001274896">
    <property type="component" value="Unassembled WGS sequence"/>
</dbReference>
<dbReference type="AlphaFoldDB" id="A0AAE0QJ82"/>